<evidence type="ECO:0000259" key="3">
    <source>
        <dbReference type="PROSITE" id="PS51635"/>
    </source>
</evidence>
<dbReference type="Proteomes" id="UP001222800">
    <property type="component" value="Chromosome"/>
</dbReference>
<evidence type="ECO:0000313" key="5">
    <source>
        <dbReference type="Proteomes" id="UP001222800"/>
    </source>
</evidence>
<dbReference type="PROSITE" id="PS51635">
    <property type="entry name" value="PNPLA"/>
    <property type="match status" value="1"/>
</dbReference>
<feature type="active site" description="Proton acceptor" evidence="2">
    <location>
        <position position="196"/>
    </location>
</feature>
<reference evidence="4 5" key="1">
    <citation type="submission" date="2023-03" db="EMBL/GenBank/DDBJ databases">
        <title>Complete genome sequence of Tepidibacter sp. SWIR-1, isolated from a deep-sea hydrothermal vent.</title>
        <authorList>
            <person name="Li X."/>
        </authorList>
    </citation>
    <scope>NUCLEOTIDE SEQUENCE [LARGE SCALE GENOMIC DNA]</scope>
    <source>
        <strain evidence="4 5">SWIR-1</strain>
    </source>
</reference>
<dbReference type="EMBL" id="CP120733">
    <property type="protein sequence ID" value="WFD10801.1"/>
    <property type="molecule type" value="Genomic_DNA"/>
</dbReference>
<accession>A0ABY8EDF1</accession>
<dbReference type="RefSeq" id="WP_277732767.1">
    <property type="nucleotide sequence ID" value="NZ_CP120733.1"/>
</dbReference>
<dbReference type="InterPro" id="IPR016035">
    <property type="entry name" value="Acyl_Trfase/lysoPLipase"/>
</dbReference>
<keyword evidence="2" id="KW-0442">Lipid degradation</keyword>
<dbReference type="Gene3D" id="3.40.1090.10">
    <property type="entry name" value="Cytosolic phospholipase A2 catalytic domain"/>
    <property type="match status" value="2"/>
</dbReference>
<keyword evidence="5" id="KW-1185">Reference proteome</keyword>
<proteinExistence type="predicted"/>
<organism evidence="4 5">
    <name type="scientific">Tepidibacter hydrothermalis</name>
    <dbReference type="NCBI Taxonomy" id="3036126"/>
    <lineage>
        <taxon>Bacteria</taxon>
        <taxon>Bacillati</taxon>
        <taxon>Bacillota</taxon>
        <taxon>Clostridia</taxon>
        <taxon>Peptostreptococcales</taxon>
        <taxon>Peptostreptococcaceae</taxon>
        <taxon>Tepidibacter</taxon>
    </lineage>
</organism>
<dbReference type="PANTHER" id="PTHR46394:SF1">
    <property type="entry name" value="PNPLA DOMAIN-CONTAINING PROTEIN"/>
    <property type="match status" value="1"/>
</dbReference>
<sequence length="324" mass="36683">MISNNKKFDAVFEGGGVKGVAFVGAIRKLEEEGYELQRCAGTSAGSIISALLAVGYTGEEVKEIMLNTDYNNFLDKNISILSSGNIFEKASHAYNLFMDKGLYSGDYFEEWIYNLLKTKGKIKFKDVCVDGQSRLKIVCADVSKSTMLILPDDLEKYGIDPMEFEISKAVRMSMSIPFFFEPVKLNHNQGTSFIVDGGIISNYPIWIFDTEGRPQYPTFGFNLDENELNYTAQGKTNFLYYAADVVSTCVFSSKNEDSYIRDKDLARTIDIPTLGVGTTDFDLSKQRSLDLYRSGYESTEKFLKEWDFDKYVQEYRSEIEVTAE</sequence>
<gene>
    <name evidence="4" type="ORF">P4S50_01610</name>
</gene>
<keyword evidence="1 2" id="KW-0443">Lipid metabolism</keyword>
<feature type="short sequence motif" description="GXGXXG" evidence="2">
    <location>
        <begin position="14"/>
        <end position="19"/>
    </location>
</feature>
<dbReference type="InterPro" id="IPR052580">
    <property type="entry name" value="Lipid_Hydrolase"/>
</dbReference>
<protein>
    <submittedName>
        <fullName evidence="4">Patatin-like phospholipase family protein</fullName>
    </submittedName>
</protein>
<feature type="domain" description="PNPLA" evidence="3">
    <location>
        <begin position="10"/>
        <end position="209"/>
    </location>
</feature>
<feature type="active site" description="Nucleophile" evidence="2">
    <location>
        <position position="43"/>
    </location>
</feature>
<dbReference type="SUPFAM" id="SSF52151">
    <property type="entry name" value="FabD/lysophospholipase-like"/>
    <property type="match status" value="1"/>
</dbReference>
<name>A0ABY8EDF1_9FIRM</name>
<keyword evidence="2" id="KW-0378">Hydrolase</keyword>
<dbReference type="PANTHER" id="PTHR46394">
    <property type="entry name" value="ANNEXIN"/>
    <property type="match status" value="1"/>
</dbReference>
<evidence type="ECO:0000256" key="1">
    <source>
        <dbReference type="ARBA" id="ARBA00023098"/>
    </source>
</evidence>
<evidence type="ECO:0000313" key="4">
    <source>
        <dbReference type="EMBL" id="WFD10801.1"/>
    </source>
</evidence>
<dbReference type="CDD" id="cd07207">
    <property type="entry name" value="Pat_ExoU_VipD_like"/>
    <property type="match status" value="1"/>
</dbReference>
<feature type="short sequence motif" description="GXSXG" evidence="2">
    <location>
        <begin position="41"/>
        <end position="45"/>
    </location>
</feature>
<dbReference type="Pfam" id="PF01734">
    <property type="entry name" value="Patatin"/>
    <property type="match status" value="1"/>
</dbReference>
<feature type="short sequence motif" description="DGA/G" evidence="2">
    <location>
        <begin position="196"/>
        <end position="198"/>
    </location>
</feature>
<dbReference type="InterPro" id="IPR002641">
    <property type="entry name" value="PNPLA_dom"/>
</dbReference>
<evidence type="ECO:0000256" key="2">
    <source>
        <dbReference type="PROSITE-ProRule" id="PRU01161"/>
    </source>
</evidence>